<dbReference type="AlphaFoldDB" id="A0A7R8X6A3"/>
<dbReference type="GO" id="GO:0003723">
    <property type="term" value="F:RNA binding"/>
    <property type="evidence" value="ECO:0007669"/>
    <property type="project" value="UniProtKB-UniRule"/>
</dbReference>
<evidence type="ECO:0000256" key="3">
    <source>
        <dbReference type="SAM" id="MobiDB-lite"/>
    </source>
</evidence>
<evidence type="ECO:0000313" key="5">
    <source>
        <dbReference type="EMBL" id="CAD7244845.1"/>
    </source>
</evidence>
<feature type="domain" description="RRM" evidence="4">
    <location>
        <begin position="11"/>
        <end position="84"/>
    </location>
</feature>
<dbReference type="Gene3D" id="3.30.70.330">
    <property type="match status" value="1"/>
</dbReference>
<feature type="compositionally biased region" description="Basic and acidic residues" evidence="3">
    <location>
        <begin position="78"/>
        <end position="100"/>
    </location>
</feature>
<dbReference type="SMART" id="SM00360">
    <property type="entry name" value="RRM"/>
    <property type="match status" value="1"/>
</dbReference>
<dbReference type="PANTHER" id="PTHR23147">
    <property type="entry name" value="SERINE/ARGININE RICH SPLICING FACTOR"/>
    <property type="match status" value="1"/>
</dbReference>
<keyword evidence="6" id="KW-1185">Reference proteome</keyword>
<gene>
    <name evidence="5" type="ORF">DSTB1V02_LOCUS4732</name>
</gene>
<accession>A0A7R8X6A3</accession>
<dbReference type="InterPro" id="IPR035979">
    <property type="entry name" value="RBD_domain_sf"/>
</dbReference>
<name>A0A7R8X6A3_9CRUS</name>
<evidence type="ECO:0000259" key="4">
    <source>
        <dbReference type="PROSITE" id="PS50102"/>
    </source>
</evidence>
<dbReference type="Proteomes" id="UP000677054">
    <property type="component" value="Unassembled WGS sequence"/>
</dbReference>
<dbReference type="InterPro" id="IPR050907">
    <property type="entry name" value="SRSF"/>
</dbReference>
<proteinExistence type="predicted"/>
<dbReference type="SUPFAM" id="SSF54928">
    <property type="entry name" value="RNA-binding domain, RBD"/>
    <property type="match status" value="1"/>
</dbReference>
<dbReference type="Pfam" id="PF00076">
    <property type="entry name" value="RRM_1"/>
    <property type="match status" value="1"/>
</dbReference>
<evidence type="ECO:0000256" key="1">
    <source>
        <dbReference type="ARBA" id="ARBA00022884"/>
    </source>
</evidence>
<keyword evidence="1 2" id="KW-0694">RNA-binding</keyword>
<dbReference type="InterPro" id="IPR000504">
    <property type="entry name" value="RRM_dom"/>
</dbReference>
<dbReference type="CDD" id="cd12373">
    <property type="entry name" value="RRM_SRSF3_like"/>
    <property type="match status" value="1"/>
</dbReference>
<evidence type="ECO:0000256" key="2">
    <source>
        <dbReference type="PROSITE-ProRule" id="PRU00176"/>
    </source>
</evidence>
<dbReference type="InterPro" id="IPR012677">
    <property type="entry name" value="Nucleotide-bd_a/b_plait_sf"/>
</dbReference>
<organism evidence="5">
    <name type="scientific">Darwinula stevensoni</name>
    <dbReference type="NCBI Taxonomy" id="69355"/>
    <lineage>
        <taxon>Eukaryota</taxon>
        <taxon>Metazoa</taxon>
        <taxon>Ecdysozoa</taxon>
        <taxon>Arthropoda</taxon>
        <taxon>Crustacea</taxon>
        <taxon>Oligostraca</taxon>
        <taxon>Ostracoda</taxon>
        <taxon>Podocopa</taxon>
        <taxon>Podocopida</taxon>
        <taxon>Darwinulocopina</taxon>
        <taxon>Darwinuloidea</taxon>
        <taxon>Darwinulidae</taxon>
        <taxon>Darwinula</taxon>
    </lineage>
</organism>
<evidence type="ECO:0000313" key="6">
    <source>
        <dbReference type="Proteomes" id="UP000677054"/>
    </source>
</evidence>
<protein>
    <recommendedName>
        <fullName evidence="4">RRM domain-containing protein</fullName>
    </recommendedName>
</protein>
<dbReference type="PROSITE" id="PS50102">
    <property type="entry name" value="RRM"/>
    <property type="match status" value="1"/>
</dbReference>
<feature type="compositionally biased region" description="Low complexity" evidence="3">
    <location>
        <begin position="113"/>
        <end position="126"/>
    </location>
</feature>
<dbReference type="EMBL" id="CAJPEV010000725">
    <property type="protein sequence ID" value="CAG0887931.1"/>
    <property type="molecule type" value="Genomic_DNA"/>
</dbReference>
<dbReference type="FunFam" id="3.30.70.330:FF:001074">
    <property type="entry name" value="Splicing factor, arginine/serine-rich 7"/>
    <property type="match status" value="1"/>
</dbReference>
<feature type="region of interest" description="Disordered" evidence="3">
    <location>
        <begin position="78"/>
        <end position="148"/>
    </location>
</feature>
<reference evidence="5" key="1">
    <citation type="submission" date="2020-11" db="EMBL/GenBank/DDBJ databases">
        <authorList>
            <person name="Tran Van P."/>
        </authorList>
    </citation>
    <scope>NUCLEOTIDE SEQUENCE</scope>
</reference>
<dbReference type="EMBL" id="LR900242">
    <property type="protein sequence ID" value="CAD7244845.1"/>
    <property type="molecule type" value="Genomic_DNA"/>
</dbReference>
<feature type="compositionally biased region" description="Pro residues" evidence="3">
    <location>
        <begin position="138"/>
        <end position="148"/>
    </location>
</feature>
<dbReference type="OrthoDB" id="5970at2759"/>
<feature type="compositionally biased region" description="Basic residues" evidence="3">
    <location>
        <begin position="103"/>
        <end position="112"/>
    </location>
</feature>
<sequence>MANSRDEDLACKVYIGNLDRGTSKYDLEDVFRRFGPMKNVWVARSPPGFAFVQFEDPRDAEDAVRALDGTRLRGSRIRVEMCHGRRRDSQNSGRRGRDNFRGPPRRRSRSPRSRSPSPRGSPTYGRKSPVYGNRSRSPSPPPRSRSRS</sequence>